<dbReference type="Pfam" id="PF16344">
    <property type="entry name" value="FecR_C"/>
    <property type="match status" value="1"/>
</dbReference>
<dbReference type="RefSeq" id="WP_130539762.1">
    <property type="nucleotide sequence ID" value="NZ_CP042431.1"/>
</dbReference>
<keyword evidence="5" id="KW-1185">Reference proteome</keyword>
<keyword evidence="1" id="KW-0472">Membrane</keyword>
<dbReference type="AlphaFoldDB" id="A0A4Q7N1A6"/>
<dbReference type="InterPro" id="IPR012373">
    <property type="entry name" value="Ferrdict_sens_TM"/>
</dbReference>
<dbReference type="Pfam" id="PF04773">
    <property type="entry name" value="FecR"/>
    <property type="match status" value="1"/>
</dbReference>
<keyword evidence="1" id="KW-0812">Transmembrane</keyword>
<feature type="domain" description="FecR protein" evidence="2">
    <location>
        <begin position="183"/>
        <end position="278"/>
    </location>
</feature>
<keyword evidence="1" id="KW-1133">Transmembrane helix</keyword>
<protein>
    <submittedName>
        <fullName evidence="4">FecR family protein</fullName>
    </submittedName>
</protein>
<sequence>MEHRIDHLLNKLSENSATEADWNELLDAIRNDHSGEVIAGIEQFKNRKADVKGFDPETPEWDDVFKRAVAADKPEQSATGKLRRIHIMRWTAAAAVVLLSLVSVLYFLLPENKQVAPTNKQITIINPGSEGAVLTLADGVQMVIDTTLNGVVAAQNGSEVVVADGAMRYRPQEGKQGLVEYNTMTTPTGKQFQFTLPDGTKVWLNAASSIKYPTSFKGNTREVEVSGEAYFDVTHNAKQPFIVQAGKDARIEVLGTSFNVNAYPDEQDIRTTLESGLVMIRATGHNRSANTIKETLLKPGQQAVVAVLSNGSKEKGITINTEVKIEKVTAWKKGLFNFEGSSLVEVMKELERWYNIEVVYEGAPPTMKFYGKIGKQLPLNDLLEVLDKSKVKFMIEGRKLIVKP</sequence>
<comment type="caution">
    <text evidence="4">The sequence shown here is derived from an EMBL/GenBank/DDBJ whole genome shotgun (WGS) entry which is preliminary data.</text>
</comment>
<proteinExistence type="predicted"/>
<feature type="transmembrane region" description="Helical" evidence="1">
    <location>
        <begin position="90"/>
        <end position="109"/>
    </location>
</feature>
<dbReference type="FunFam" id="2.60.120.1440:FF:000001">
    <property type="entry name" value="Putative anti-sigma factor"/>
    <property type="match status" value="1"/>
</dbReference>
<dbReference type="InterPro" id="IPR032508">
    <property type="entry name" value="FecR_C"/>
</dbReference>
<reference evidence="4 5" key="1">
    <citation type="submission" date="2019-02" db="EMBL/GenBank/DDBJ databases">
        <title>Genomic Encyclopedia of Type Strains, Phase IV (KMG-IV): sequencing the most valuable type-strain genomes for metagenomic binning, comparative biology and taxonomic classification.</title>
        <authorList>
            <person name="Goeker M."/>
        </authorList>
    </citation>
    <scope>NUCLEOTIDE SEQUENCE [LARGE SCALE GENOMIC DNA]</scope>
    <source>
        <strain evidence="4 5">DSM 18116</strain>
    </source>
</reference>
<evidence type="ECO:0000313" key="5">
    <source>
        <dbReference type="Proteomes" id="UP000293874"/>
    </source>
</evidence>
<evidence type="ECO:0000259" key="3">
    <source>
        <dbReference type="Pfam" id="PF16344"/>
    </source>
</evidence>
<evidence type="ECO:0000256" key="1">
    <source>
        <dbReference type="SAM" id="Phobius"/>
    </source>
</evidence>
<evidence type="ECO:0000259" key="2">
    <source>
        <dbReference type="Pfam" id="PF04773"/>
    </source>
</evidence>
<dbReference type="PANTHER" id="PTHR30273:SF2">
    <property type="entry name" value="PROTEIN FECR"/>
    <property type="match status" value="1"/>
</dbReference>
<name>A0A4Q7N1A6_9BACT</name>
<dbReference type="Gene3D" id="3.55.50.30">
    <property type="match status" value="1"/>
</dbReference>
<accession>A0A4Q7N1A6</accession>
<dbReference type="Gene3D" id="2.60.120.1440">
    <property type="match status" value="1"/>
</dbReference>
<dbReference type="OrthoDB" id="622631at2"/>
<evidence type="ECO:0000313" key="4">
    <source>
        <dbReference type="EMBL" id="RZS75390.1"/>
    </source>
</evidence>
<gene>
    <name evidence="4" type="ORF">EV199_1255</name>
</gene>
<dbReference type="PANTHER" id="PTHR30273">
    <property type="entry name" value="PERIPLASMIC SIGNAL SENSOR AND SIGMA FACTOR ACTIVATOR FECR-RELATED"/>
    <property type="match status" value="1"/>
</dbReference>
<dbReference type="InterPro" id="IPR006860">
    <property type="entry name" value="FecR"/>
</dbReference>
<dbReference type="GO" id="GO:0016989">
    <property type="term" value="F:sigma factor antagonist activity"/>
    <property type="evidence" value="ECO:0007669"/>
    <property type="project" value="TreeGrafter"/>
</dbReference>
<dbReference type="Proteomes" id="UP000293874">
    <property type="component" value="Unassembled WGS sequence"/>
</dbReference>
<feature type="domain" description="Protein FecR C-terminal" evidence="3">
    <location>
        <begin position="336"/>
        <end position="402"/>
    </location>
</feature>
<dbReference type="EMBL" id="SGXA01000001">
    <property type="protein sequence ID" value="RZS75390.1"/>
    <property type="molecule type" value="Genomic_DNA"/>
</dbReference>
<organism evidence="4 5">
    <name type="scientific">Pseudobacter ginsenosidimutans</name>
    <dbReference type="NCBI Taxonomy" id="661488"/>
    <lineage>
        <taxon>Bacteria</taxon>
        <taxon>Pseudomonadati</taxon>
        <taxon>Bacteroidota</taxon>
        <taxon>Chitinophagia</taxon>
        <taxon>Chitinophagales</taxon>
        <taxon>Chitinophagaceae</taxon>
        <taxon>Pseudobacter</taxon>
    </lineage>
</organism>